<evidence type="ECO:0008006" key="3">
    <source>
        <dbReference type="Google" id="ProtNLM"/>
    </source>
</evidence>
<evidence type="ECO:0000313" key="1">
    <source>
        <dbReference type="EMBL" id="KAK3169887.1"/>
    </source>
</evidence>
<name>A0AAE0DGQ2_9LECA</name>
<comment type="caution">
    <text evidence="1">The sequence shown here is derived from an EMBL/GenBank/DDBJ whole genome shotgun (WGS) entry which is preliminary data.</text>
</comment>
<dbReference type="EMBL" id="JASNWA010000009">
    <property type="protein sequence ID" value="KAK3169887.1"/>
    <property type="molecule type" value="Genomic_DNA"/>
</dbReference>
<dbReference type="InterPro" id="IPR002110">
    <property type="entry name" value="Ankyrin_rpt"/>
</dbReference>
<protein>
    <recommendedName>
        <fullName evidence="3">Ankyrin</fullName>
    </recommendedName>
</protein>
<organism evidence="1 2">
    <name type="scientific">Lepraria neglecta</name>
    <dbReference type="NCBI Taxonomy" id="209136"/>
    <lineage>
        <taxon>Eukaryota</taxon>
        <taxon>Fungi</taxon>
        <taxon>Dikarya</taxon>
        <taxon>Ascomycota</taxon>
        <taxon>Pezizomycotina</taxon>
        <taxon>Lecanoromycetes</taxon>
        <taxon>OSLEUM clade</taxon>
        <taxon>Lecanoromycetidae</taxon>
        <taxon>Lecanorales</taxon>
        <taxon>Lecanorineae</taxon>
        <taxon>Stereocaulaceae</taxon>
        <taxon>Lepraria</taxon>
    </lineage>
</organism>
<accession>A0AAE0DGQ2</accession>
<keyword evidence="2" id="KW-1185">Reference proteome</keyword>
<gene>
    <name evidence="1" type="ORF">OEA41_009271</name>
</gene>
<dbReference type="SUPFAM" id="SSF48403">
    <property type="entry name" value="Ankyrin repeat"/>
    <property type="match status" value="1"/>
</dbReference>
<dbReference type="AlphaFoldDB" id="A0AAE0DGQ2"/>
<dbReference type="Proteomes" id="UP001276659">
    <property type="component" value="Unassembled WGS sequence"/>
</dbReference>
<dbReference type="InterPro" id="IPR036770">
    <property type="entry name" value="Ankyrin_rpt-contain_sf"/>
</dbReference>
<sequence>MPAIIQKQLGVIRYLLNQVENIDAIIIMAAVKAESIPIFEILFEHGWDVNAPLGFGHTPLVNLLHNEQLARWLLAHGVDPNLDPPFNAYARSDPITNSGNTLDVPAAMSNPAFFDLLPRHCTTLENCAPLHSAVEGMGNSTDGGRIPMMEHLLRLSLDINDFDECRGGSIVGTPLHCAIRQGAVDKVRFSVRKGSGYADEY</sequence>
<proteinExistence type="predicted"/>
<reference evidence="1" key="1">
    <citation type="submission" date="2022-11" db="EMBL/GenBank/DDBJ databases">
        <title>Chromosomal genome sequence assembly and mating type (MAT) locus characterization of the leprose asexual lichenized fungus Lepraria neglecta (Nyl.) Erichsen.</title>
        <authorList>
            <person name="Allen J.L."/>
            <person name="Pfeffer B."/>
        </authorList>
    </citation>
    <scope>NUCLEOTIDE SEQUENCE</scope>
    <source>
        <strain evidence="1">Allen 5258</strain>
    </source>
</reference>
<evidence type="ECO:0000313" key="2">
    <source>
        <dbReference type="Proteomes" id="UP001276659"/>
    </source>
</evidence>
<dbReference type="Gene3D" id="1.25.40.20">
    <property type="entry name" value="Ankyrin repeat-containing domain"/>
    <property type="match status" value="1"/>
</dbReference>
<dbReference type="SMART" id="SM00248">
    <property type="entry name" value="ANK"/>
    <property type="match status" value="3"/>
</dbReference>